<accession>A0ABS2DFY1</accession>
<comment type="caution">
    <text evidence="7">The sequence shown here is derived from an EMBL/GenBank/DDBJ whole genome shotgun (WGS) entry which is preliminary data.</text>
</comment>
<comment type="subcellular location">
    <subcellularLocation>
        <location evidence="1">Cell membrane</location>
        <topology evidence="1">Multi-pass membrane protein</topology>
    </subcellularLocation>
</comment>
<feature type="transmembrane region" description="Helical" evidence="6">
    <location>
        <begin position="6"/>
        <end position="25"/>
    </location>
</feature>
<feature type="transmembrane region" description="Helical" evidence="6">
    <location>
        <begin position="73"/>
        <end position="90"/>
    </location>
</feature>
<reference evidence="7 8" key="1">
    <citation type="submission" date="2021-02" db="EMBL/GenBank/DDBJ databases">
        <title>Bacillus sp. RD4P76, an endophyte from a halophyte.</title>
        <authorList>
            <person name="Sun J.-Q."/>
        </authorList>
    </citation>
    <scope>NUCLEOTIDE SEQUENCE [LARGE SCALE GENOMIC DNA]</scope>
    <source>
        <strain evidence="7 8">RD4P76</strain>
    </source>
</reference>
<dbReference type="Pfam" id="PF01810">
    <property type="entry name" value="LysE"/>
    <property type="match status" value="1"/>
</dbReference>
<feature type="transmembrane region" description="Helical" evidence="6">
    <location>
        <begin position="144"/>
        <end position="169"/>
    </location>
</feature>
<dbReference type="RefSeq" id="WP_204202761.1">
    <property type="nucleotide sequence ID" value="NZ_JAFELM010000021.1"/>
</dbReference>
<sequence length="206" mass="22864">MLALFHGALLAIGLILPLGVQNVFVFNQGATQRSFLYALPAVITASLCDTLLISLAISGVSLLIFQILWLKPIVLLIGSFFLLYMGWTIWRTTTSTKTEKKTPLSIKEQIGFALSVSLLNPHAILDTIGVIGTSSIVYEGTEKFLFTIGCIFISWIWFFTLALTGRALGKLDTSTKLLKRINYLSAIIIWVIAFTLFYQLIREAIL</sequence>
<dbReference type="InterPro" id="IPR001123">
    <property type="entry name" value="LeuE-type"/>
</dbReference>
<evidence type="ECO:0000256" key="6">
    <source>
        <dbReference type="SAM" id="Phobius"/>
    </source>
</evidence>
<protein>
    <submittedName>
        <fullName evidence="7">Amino acid transporter</fullName>
    </submittedName>
</protein>
<keyword evidence="3 6" id="KW-0812">Transmembrane</keyword>
<evidence type="ECO:0000313" key="8">
    <source>
        <dbReference type="Proteomes" id="UP001518925"/>
    </source>
</evidence>
<evidence type="ECO:0000313" key="7">
    <source>
        <dbReference type="EMBL" id="MBM6617391.1"/>
    </source>
</evidence>
<feature type="transmembrane region" description="Helical" evidence="6">
    <location>
        <begin position="111"/>
        <end position="138"/>
    </location>
</feature>
<proteinExistence type="predicted"/>
<dbReference type="EMBL" id="JAFELM010000021">
    <property type="protein sequence ID" value="MBM6617391.1"/>
    <property type="molecule type" value="Genomic_DNA"/>
</dbReference>
<organism evidence="7 8">
    <name type="scientific">Bacillus suaedaesalsae</name>
    <dbReference type="NCBI Taxonomy" id="2810349"/>
    <lineage>
        <taxon>Bacteria</taxon>
        <taxon>Bacillati</taxon>
        <taxon>Bacillota</taxon>
        <taxon>Bacilli</taxon>
        <taxon>Bacillales</taxon>
        <taxon>Bacillaceae</taxon>
        <taxon>Bacillus</taxon>
    </lineage>
</organism>
<evidence type="ECO:0000256" key="3">
    <source>
        <dbReference type="ARBA" id="ARBA00022692"/>
    </source>
</evidence>
<keyword evidence="5 6" id="KW-0472">Membrane</keyword>
<feature type="transmembrane region" description="Helical" evidence="6">
    <location>
        <begin position="37"/>
        <end position="67"/>
    </location>
</feature>
<evidence type="ECO:0000256" key="2">
    <source>
        <dbReference type="ARBA" id="ARBA00022475"/>
    </source>
</evidence>
<evidence type="ECO:0000256" key="1">
    <source>
        <dbReference type="ARBA" id="ARBA00004651"/>
    </source>
</evidence>
<evidence type="ECO:0000256" key="4">
    <source>
        <dbReference type="ARBA" id="ARBA00022989"/>
    </source>
</evidence>
<gene>
    <name evidence="7" type="ORF">JR050_06840</name>
</gene>
<keyword evidence="4 6" id="KW-1133">Transmembrane helix</keyword>
<keyword evidence="8" id="KW-1185">Reference proteome</keyword>
<dbReference type="PANTHER" id="PTHR30086:SF20">
    <property type="entry name" value="ARGININE EXPORTER PROTEIN ARGO-RELATED"/>
    <property type="match status" value="1"/>
</dbReference>
<feature type="transmembrane region" description="Helical" evidence="6">
    <location>
        <begin position="181"/>
        <end position="201"/>
    </location>
</feature>
<evidence type="ECO:0000256" key="5">
    <source>
        <dbReference type="ARBA" id="ARBA00023136"/>
    </source>
</evidence>
<dbReference type="PANTHER" id="PTHR30086">
    <property type="entry name" value="ARGININE EXPORTER PROTEIN ARGO"/>
    <property type="match status" value="1"/>
</dbReference>
<dbReference type="Proteomes" id="UP001518925">
    <property type="component" value="Unassembled WGS sequence"/>
</dbReference>
<name>A0ABS2DFY1_9BACI</name>
<keyword evidence="2" id="KW-1003">Cell membrane</keyword>